<name>A0AAN7J6V9_QUERU</name>
<protein>
    <recommendedName>
        <fullName evidence="3">GPI-GlcNAc transferase complex PIG-H component conserved domain-containing protein</fullName>
    </recommendedName>
</protein>
<dbReference type="PANTHER" id="PTHR15231:SF1">
    <property type="entry name" value="PHOSPHATIDYLINOSITOL N-ACETYLGLUCOSAMINYLTRANSFERASE SUBUNIT H"/>
    <property type="match status" value="1"/>
</dbReference>
<keyword evidence="2" id="KW-1185">Reference proteome</keyword>
<evidence type="ECO:0000313" key="1">
    <source>
        <dbReference type="EMBL" id="KAK4600267.1"/>
    </source>
</evidence>
<dbReference type="AlphaFoldDB" id="A0AAN7J6V9"/>
<dbReference type="InterPro" id="IPR044215">
    <property type="entry name" value="PIG-H"/>
</dbReference>
<dbReference type="PANTHER" id="PTHR15231">
    <property type="entry name" value="PHOSPHATIDYLINOSITOL N-ACETYLGLUCOSAMINYLTRANSFERASE SUBUNIT H"/>
    <property type="match status" value="1"/>
</dbReference>
<dbReference type="GO" id="GO:0006506">
    <property type="term" value="P:GPI anchor biosynthetic process"/>
    <property type="evidence" value="ECO:0007669"/>
    <property type="project" value="InterPro"/>
</dbReference>
<dbReference type="EMBL" id="JAXUIC010000002">
    <property type="protein sequence ID" value="KAK4600267.1"/>
    <property type="molecule type" value="Genomic_DNA"/>
</dbReference>
<reference evidence="1 2" key="1">
    <citation type="journal article" date="2023" name="G3 (Bethesda)">
        <title>A haplotype-resolved chromosome-scale genome for Quercus rubra L. provides insights into the genetics of adaptive traits for red oak species.</title>
        <authorList>
            <person name="Kapoor B."/>
            <person name="Jenkins J."/>
            <person name="Schmutz J."/>
            <person name="Zhebentyayeva T."/>
            <person name="Kuelheim C."/>
            <person name="Coggeshall M."/>
            <person name="Heim C."/>
            <person name="Lasky J.R."/>
            <person name="Leites L."/>
            <person name="Islam-Faridi N."/>
            <person name="Romero-Severson J."/>
            <person name="DeLeo V.L."/>
            <person name="Lucas S.M."/>
            <person name="Lazic D."/>
            <person name="Gailing O."/>
            <person name="Carlson J."/>
            <person name="Staton M."/>
        </authorList>
    </citation>
    <scope>NUCLEOTIDE SEQUENCE [LARGE SCALE GENOMIC DNA]</scope>
    <source>
        <strain evidence="1">Pseudo-F2</strain>
    </source>
</reference>
<evidence type="ECO:0000313" key="2">
    <source>
        <dbReference type="Proteomes" id="UP001324115"/>
    </source>
</evidence>
<proteinExistence type="predicted"/>
<gene>
    <name evidence="1" type="ORF">RGQ29_010083</name>
</gene>
<dbReference type="GO" id="GO:0000506">
    <property type="term" value="C:glycosylphosphatidylinositol-N-acetylglucosaminyltransferase (GPI-GnT) complex"/>
    <property type="evidence" value="ECO:0007669"/>
    <property type="project" value="InterPro"/>
</dbReference>
<comment type="caution">
    <text evidence="1">The sequence shown here is derived from an EMBL/GenBank/DDBJ whole genome shotgun (WGS) entry which is preliminary data.</text>
</comment>
<dbReference type="Proteomes" id="UP001324115">
    <property type="component" value="Unassembled WGS sequence"/>
</dbReference>
<evidence type="ECO:0008006" key="3">
    <source>
        <dbReference type="Google" id="ProtNLM"/>
    </source>
</evidence>
<organism evidence="1 2">
    <name type="scientific">Quercus rubra</name>
    <name type="common">Northern red oak</name>
    <name type="synonym">Quercus borealis</name>
    <dbReference type="NCBI Taxonomy" id="3512"/>
    <lineage>
        <taxon>Eukaryota</taxon>
        <taxon>Viridiplantae</taxon>
        <taxon>Streptophyta</taxon>
        <taxon>Embryophyta</taxon>
        <taxon>Tracheophyta</taxon>
        <taxon>Spermatophyta</taxon>
        <taxon>Magnoliopsida</taxon>
        <taxon>eudicotyledons</taxon>
        <taxon>Gunneridae</taxon>
        <taxon>Pentapetalae</taxon>
        <taxon>rosids</taxon>
        <taxon>fabids</taxon>
        <taxon>Fagales</taxon>
        <taxon>Fagaceae</taxon>
        <taxon>Quercus</taxon>
    </lineage>
</organism>
<sequence length="71" mass="7950">MGHLLLKPVLNENVTPFTCYWSLVLLIHGKEELILAFKVVKRPVKLLVPIWKALCAATYSGETTDSPAEDK</sequence>
<accession>A0AAN7J6V9</accession>